<name>A0ABS7PEN6_9SPHN</name>
<evidence type="ECO:0000256" key="4">
    <source>
        <dbReference type="RuleBase" id="RU003357"/>
    </source>
</evidence>
<dbReference type="SUPFAM" id="SSF56935">
    <property type="entry name" value="Porins"/>
    <property type="match status" value="1"/>
</dbReference>
<dbReference type="Gene3D" id="2.40.170.20">
    <property type="entry name" value="TonB-dependent receptor, beta-barrel domain"/>
    <property type="match status" value="1"/>
</dbReference>
<dbReference type="PANTHER" id="PTHR40980">
    <property type="entry name" value="PLUG DOMAIN-CONTAINING PROTEIN"/>
    <property type="match status" value="1"/>
</dbReference>
<gene>
    <name evidence="9" type="ORF">KYN89_10840</name>
</gene>
<keyword evidence="10" id="KW-1185">Reference proteome</keyword>
<organism evidence="9 10">
    <name type="scientific">Alteriqipengyuania abyssalis</name>
    <dbReference type="NCBI Taxonomy" id="2860200"/>
    <lineage>
        <taxon>Bacteria</taxon>
        <taxon>Pseudomonadati</taxon>
        <taxon>Pseudomonadota</taxon>
        <taxon>Alphaproteobacteria</taxon>
        <taxon>Sphingomonadales</taxon>
        <taxon>Erythrobacteraceae</taxon>
        <taxon>Alteriqipengyuania</taxon>
    </lineage>
</organism>
<dbReference type="InterPro" id="IPR000531">
    <property type="entry name" value="Beta-barrel_TonB"/>
</dbReference>
<dbReference type="Pfam" id="PF00593">
    <property type="entry name" value="TonB_dep_Rec_b-barrel"/>
    <property type="match status" value="1"/>
</dbReference>
<comment type="similarity">
    <text evidence="4">Belongs to the TonB-dependent receptor family.</text>
</comment>
<feature type="domain" description="TonB-dependent receptor plug" evidence="8">
    <location>
        <begin position="89"/>
        <end position="188"/>
    </location>
</feature>
<feature type="signal peptide" evidence="6">
    <location>
        <begin position="1"/>
        <end position="25"/>
    </location>
</feature>
<feature type="domain" description="TonB-dependent receptor-like beta-barrel" evidence="7">
    <location>
        <begin position="578"/>
        <end position="849"/>
    </location>
</feature>
<protein>
    <submittedName>
        <fullName evidence="9">TonB-dependent receptor</fullName>
    </submittedName>
</protein>
<keyword evidence="9" id="KW-0675">Receptor</keyword>
<keyword evidence="3" id="KW-0998">Cell outer membrane</keyword>
<dbReference type="Pfam" id="PF07715">
    <property type="entry name" value="Plug"/>
    <property type="match status" value="1"/>
</dbReference>
<evidence type="ECO:0000256" key="3">
    <source>
        <dbReference type="ARBA" id="ARBA00023237"/>
    </source>
</evidence>
<dbReference type="InterPro" id="IPR036942">
    <property type="entry name" value="Beta-barrel_TonB_sf"/>
</dbReference>
<keyword evidence="6" id="KW-0732">Signal</keyword>
<reference evidence="9 10" key="1">
    <citation type="submission" date="2021-07" db="EMBL/GenBank/DDBJ databases">
        <title>Alteriqipengyuania abyssalis NZ-12B nov, sp.nov isolated from deep sea sponge in pacific ocean.</title>
        <authorList>
            <person name="Tareen S."/>
            <person name="Wink J."/>
        </authorList>
    </citation>
    <scope>NUCLEOTIDE SEQUENCE [LARGE SCALE GENOMIC DNA]</scope>
    <source>
        <strain evidence="9 10">NZ-12B</strain>
    </source>
</reference>
<dbReference type="Gene3D" id="2.170.130.10">
    <property type="entry name" value="TonB-dependent receptor, plug domain"/>
    <property type="match status" value="1"/>
</dbReference>
<dbReference type="InterPro" id="IPR037066">
    <property type="entry name" value="Plug_dom_sf"/>
</dbReference>
<keyword evidence="2 4" id="KW-0472">Membrane</keyword>
<comment type="subcellular location">
    <subcellularLocation>
        <location evidence="1 4">Cell outer membrane</location>
    </subcellularLocation>
</comment>
<comment type="caution">
    <text evidence="9">The sequence shown here is derived from an EMBL/GenBank/DDBJ whole genome shotgun (WGS) entry which is preliminary data.</text>
</comment>
<feature type="compositionally biased region" description="Acidic residues" evidence="5">
    <location>
        <begin position="50"/>
        <end position="65"/>
    </location>
</feature>
<sequence length="929" mass="100363">MSTGKQLAGLLLLSTALTFPGVAFAQDTGTAQTSNAAAQPAVETPAEEPINPDENDAAQQDEGDIDVSVPGGNVITVTGRRGPRDITRGSSQVVSVLSTEDIARTGEGDIAGALSRVTGLSNTGNGRVFVRGLGDRYSLALLNGLPLPSPEPLSRVVPLDIFPTDIVASSLVQKTYSANFPGEFGGGVINLTTQAIPDESFLKVSLGVSGDTETTFENGLLYYGSDMDWYGFASGRRDPQPALQAYLDGTVELEELPLEQRQAIASTLSVPNLIVLQKADKLRPNMSGGLTGGTSFFVGDDAELGIIATANLSNSLRNRNVLSQTPVRQETVTPADDFRRFVTDNRILLNGLLGFGLEYGDQKIRWTNVFIRDVLKQASLSQGRIIVGSGDDGFDKLIQQNGWFERQLFDSQVVGEFQLGNDISLDLRGGYAQTDRESPYEYRFDYVRTNNPNDPYGDYFVNPLDNNLPGGQAAVAFSDLTEKVYYGGGDLTVPVMPDVLSLTAGAAYTDTQRYSERRAFQFTAPSNFPNGIALLRPDLLIAPAIIEASNVPGFAAPGVSAPVDLRELTEDTPAFDAQLKVIAGYLKGNLTPVDGLTIDAGVRYEDGKQTVAPAQVFTNQPNLGAVTAIENGYWLPSATITYQFDNGLQLRASASKTIARPQFRELLLQEYTDPESLRSFVGNPALQDSTLFNAEVRGEYYFGQGSRVSLAGFYKSIDNPIEAFSQFTDNSQSTSFANAPKAELYGAEAELVWNYDLYDLGGFFESKRALLIANYTYTQSQIQVQPGDQTFIFITGVGASPRDATSLFRDGDPLTGQSDHLANIQVGFEDIDRLSQVTLLFSYASERVTSRLGQNAGGLPDVIEKPGARLDLVIRQGVELGGVPLELKFEARNLTGTDNYEYVANDSGRVDVNSYEVGQSFALSLSAEF</sequence>
<evidence type="ECO:0000313" key="10">
    <source>
        <dbReference type="Proteomes" id="UP000759298"/>
    </source>
</evidence>
<proteinExistence type="inferred from homology"/>
<evidence type="ECO:0000256" key="6">
    <source>
        <dbReference type="SAM" id="SignalP"/>
    </source>
</evidence>
<feature type="region of interest" description="Disordered" evidence="5">
    <location>
        <begin position="30"/>
        <end position="72"/>
    </location>
</feature>
<accession>A0ABS7PEN6</accession>
<evidence type="ECO:0000259" key="7">
    <source>
        <dbReference type="Pfam" id="PF00593"/>
    </source>
</evidence>
<dbReference type="EMBL" id="JAHWXP010000003">
    <property type="protein sequence ID" value="MBY8337547.1"/>
    <property type="molecule type" value="Genomic_DNA"/>
</dbReference>
<evidence type="ECO:0000256" key="1">
    <source>
        <dbReference type="ARBA" id="ARBA00004442"/>
    </source>
</evidence>
<evidence type="ECO:0000313" key="9">
    <source>
        <dbReference type="EMBL" id="MBY8337547.1"/>
    </source>
</evidence>
<dbReference type="InterPro" id="IPR012910">
    <property type="entry name" value="Plug_dom"/>
</dbReference>
<evidence type="ECO:0000256" key="2">
    <source>
        <dbReference type="ARBA" id="ARBA00023136"/>
    </source>
</evidence>
<evidence type="ECO:0000259" key="8">
    <source>
        <dbReference type="Pfam" id="PF07715"/>
    </source>
</evidence>
<evidence type="ECO:0000256" key="5">
    <source>
        <dbReference type="SAM" id="MobiDB-lite"/>
    </source>
</evidence>
<dbReference type="RefSeq" id="WP_222825527.1">
    <property type="nucleotide sequence ID" value="NZ_JAHWXP010000003.1"/>
</dbReference>
<dbReference type="PANTHER" id="PTHR40980:SF5">
    <property type="entry name" value="TONB-DEPENDENT RECEPTOR"/>
    <property type="match status" value="1"/>
</dbReference>
<dbReference type="Proteomes" id="UP000759298">
    <property type="component" value="Unassembled WGS sequence"/>
</dbReference>
<feature type="chain" id="PRO_5045679262" evidence="6">
    <location>
        <begin position="26"/>
        <end position="929"/>
    </location>
</feature>
<keyword evidence="4" id="KW-0798">TonB box</keyword>